<dbReference type="InterPro" id="IPR036514">
    <property type="entry name" value="SGNH_hydro_sf"/>
</dbReference>
<evidence type="ECO:0000256" key="5">
    <source>
        <dbReference type="ARBA" id="ARBA00022801"/>
    </source>
</evidence>
<evidence type="ECO:0000313" key="9">
    <source>
        <dbReference type="Proteomes" id="UP001187192"/>
    </source>
</evidence>
<comment type="similarity">
    <text evidence="2">Belongs to the 'GDSL' lipolytic enzyme family.</text>
</comment>
<keyword evidence="4" id="KW-0732">Signal</keyword>
<evidence type="ECO:0000256" key="1">
    <source>
        <dbReference type="ARBA" id="ARBA00004613"/>
    </source>
</evidence>
<evidence type="ECO:0000256" key="3">
    <source>
        <dbReference type="ARBA" id="ARBA00022525"/>
    </source>
</evidence>
<dbReference type="InterPro" id="IPR035669">
    <property type="entry name" value="SGNH_plant_lipase-like"/>
</dbReference>
<dbReference type="GO" id="GO:0005576">
    <property type="term" value="C:extracellular region"/>
    <property type="evidence" value="ECO:0007669"/>
    <property type="project" value="UniProtKB-SubCell"/>
</dbReference>
<evidence type="ECO:0000256" key="7">
    <source>
        <dbReference type="ARBA" id="ARBA00023098"/>
    </source>
</evidence>
<dbReference type="Proteomes" id="UP001187192">
    <property type="component" value="Unassembled WGS sequence"/>
</dbReference>
<dbReference type="CDD" id="cd01837">
    <property type="entry name" value="SGNH_plant_lipase_like"/>
    <property type="match status" value="1"/>
</dbReference>
<dbReference type="InterPro" id="IPR001087">
    <property type="entry name" value="GDSL"/>
</dbReference>
<comment type="subcellular location">
    <subcellularLocation>
        <location evidence="1">Secreted</location>
    </subcellularLocation>
</comment>
<keyword evidence="7" id="KW-0443">Lipid metabolism</keyword>
<keyword evidence="5" id="KW-0378">Hydrolase</keyword>
<dbReference type="Pfam" id="PF00657">
    <property type="entry name" value="Lipase_GDSL"/>
    <property type="match status" value="1"/>
</dbReference>
<dbReference type="InterPro" id="IPR051238">
    <property type="entry name" value="GDSL_esterase/lipase"/>
</dbReference>
<dbReference type="PANTHER" id="PTHR45650:SF2">
    <property type="entry name" value="OS06G0560700 PROTEIN"/>
    <property type="match status" value="1"/>
</dbReference>
<name>A0AA88A3D1_FICCA</name>
<protein>
    <recommendedName>
        <fullName evidence="10">GDSL esterase/lipase</fullName>
    </recommendedName>
</protein>
<reference evidence="8" key="1">
    <citation type="submission" date="2023-07" db="EMBL/GenBank/DDBJ databases">
        <title>draft genome sequence of fig (Ficus carica).</title>
        <authorList>
            <person name="Takahashi T."/>
            <person name="Nishimura K."/>
        </authorList>
    </citation>
    <scope>NUCLEOTIDE SEQUENCE</scope>
</reference>
<evidence type="ECO:0000256" key="2">
    <source>
        <dbReference type="ARBA" id="ARBA00008668"/>
    </source>
</evidence>
<dbReference type="PANTHER" id="PTHR45650">
    <property type="entry name" value="GDSL-LIKE LIPASE/ACYLHYDROLASE-RELATED"/>
    <property type="match status" value="1"/>
</dbReference>
<comment type="caution">
    <text evidence="8">The sequence shown here is derived from an EMBL/GenBank/DDBJ whole genome shotgun (WGS) entry which is preliminary data.</text>
</comment>
<dbReference type="AlphaFoldDB" id="A0AA88A3D1"/>
<evidence type="ECO:0000256" key="4">
    <source>
        <dbReference type="ARBA" id="ARBA00022729"/>
    </source>
</evidence>
<dbReference type="GO" id="GO:0016788">
    <property type="term" value="F:hydrolase activity, acting on ester bonds"/>
    <property type="evidence" value="ECO:0007669"/>
    <property type="project" value="InterPro"/>
</dbReference>
<dbReference type="Gene3D" id="3.40.50.1110">
    <property type="entry name" value="SGNH hydrolase"/>
    <property type="match status" value="1"/>
</dbReference>
<keyword evidence="6" id="KW-0442">Lipid degradation</keyword>
<accession>A0AA88A3D1</accession>
<keyword evidence="9" id="KW-1185">Reference proteome</keyword>
<dbReference type="EMBL" id="BTGU01000017">
    <property type="protein sequence ID" value="GMN43807.1"/>
    <property type="molecule type" value="Genomic_DNA"/>
</dbReference>
<gene>
    <name evidence="8" type="ORF">TIFTF001_013009</name>
</gene>
<evidence type="ECO:0008006" key="10">
    <source>
        <dbReference type="Google" id="ProtNLM"/>
    </source>
</evidence>
<evidence type="ECO:0000256" key="6">
    <source>
        <dbReference type="ARBA" id="ARBA00022963"/>
    </source>
</evidence>
<dbReference type="GO" id="GO:0016042">
    <property type="term" value="P:lipid catabolic process"/>
    <property type="evidence" value="ECO:0007669"/>
    <property type="project" value="UniProtKB-KW"/>
</dbReference>
<sequence>MFVFGSSLVDSGNNNFFPNRAQVNYSPYGIDFPNGPTGRFTNGRNLVDLLGELLNLPNLIPPFKDPTTRGRRIVYGVNHASGSSGILDETGFISGNVTSLSQQIRDFEEVTLPELEVQLGCNSSDSLPNYFFVVGVGGNDILFNYFLGQKYLTVDPQTFTANLTAILSQRLQKLYSLGARKFVLTAVYPLGNSPLVELNMPNCTVLCALSINQVAQTYNRNLKSMVEDFKRRLPASNLVVIETYNIVTDILLLPALKGFTNTRNSCCEVLSQTQGGNGALCERGGRTCPNRNTYVYFDGLHPTESVNIQITNEAYTSRNLFKVYPINVQQLAQL</sequence>
<evidence type="ECO:0000313" key="8">
    <source>
        <dbReference type="EMBL" id="GMN43807.1"/>
    </source>
</evidence>
<organism evidence="8 9">
    <name type="scientific">Ficus carica</name>
    <name type="common">Common fig</name>
    <dbReference type="NCBI Taxonomy" id="3494"/>
    <lineage>
        <taxon>Eukaryota</taxon>
        <taxon>Viridiplantae</taxon>
        <taxon>Streptophyta</taxon>
        <taxon>Embryophyta</taxon>
        <taxon>Tracheophyta</taxon>
        <taxon>Spermatophyta</taxon>
        <taxon>Magnoliopsida</taxon>
        <taxon>eudicotyledons</taxon>
        <taxon>Gunneridae</taxon>
        <taxon>Pentapetalae</taxon>
        <taxon>rosids</taxon>
        <taxon>fabids</taxon>
        <taxon>Rosales</taxon>
        <taxon>Moraceae</taxon>
        <taxon>Ficeae</taxon>
        <taxon>Ficus</taxon>
    </lineage>
</organism>
<keyword evidence="3" id="KW-0964">Secreted</keyword>
<dbReference type="SUPFAM" id="SSF52266">
    <property type="entry name" value="SGNH hydrolase"/>
    <property type="match status" value="1"/>
</dbReference>
<proteinExistence type="inferred from homology"/>